<keyword evidence="3" id="KW-0548">Nucleotidyltransferase</keyword>
<reference evidence="3" key="1">
    <citation type="submission" date="2020-05" db="EMBL/GenBank/DDBJ databases">
        <title>Evolutionary and genomic comparisons of hybrid uninucleate and nonhybrid Rhizoctonia fungi.</title>
        <authorList>
            <person name="Li C."/>
            <person name="Chen X."/>
        </authorList>
    </citation>
    <scope>NUCLEOTIDE SEQUENCE</scope>
    <source>
        <strain evidence="3">AG-1 IA</strain>
    </source>
</reference>
<dbReference type="InterPro" id="IPR043502">
    <property type="entry name" value="DNA/RNA_pol_sf"/>
</dbReference>
<dbReference type="PANTHER" id="PTHR33481">
    <property type="entry name" value="REVERSE TRANSCRIPTASE"/>
    <property type="match status" value="1"/>
</dbReference>
<accession>A0A8H8SZU6</accession>
<dbReference type="GO" id="GO:0003676">
    <property type="term" value="F:nucleic acid binding"/>
    <property type="evidence" value="ECO:0007669"/>
    <property type="project" value="InterPro"/>
</dbReference>
<dbReference type="SUPFAM" id="SSF56219">
    <property type="entry name" value="DNase I-like"/>
    <property type="match status" value="1"/>
</dbReference>
<dbReference type="InterPro" id="IPR002156">
    <property type="entry name" value="RNaseH_domain"/>
</dbReference>
<dbReference type="Gene3D" id="3.30.420.10">
    <property type="entry name" value="Ribonuclease H-like superfamily/Ribonuclease H"/>
    <property type="match status" value="1"/>
</dbReference>
<organism evidence="3 4">
    <name type="scientific">Rhizoctonia solani</name>
    <dbReference type="NCBI Taxonomy" id="456999"/>
    <lineage>
        <taxon>Eukaryota</taxon>
        <taxon>Fungi</taxon>
        <taxon>Dikarya</taxon>
        <taxon>Basidiomycota</taxon>
        <taxon>Agaricomycotina</taxon>
        <taxon>Agaricomycetes</taxon>
        <taxon>Cantharellales</taxon>
        <taxon>Ceratobasidiaceae</taxon>
        <taxon>Rhizoctonia</taxon>
    </lineage>
</organism>
<protein>
    <submittedName>
        <fullName evidence="3">Reverse transcriptase (RNA-dependent DNA polymerase)</fullName>
    </submittedName>
</protein>
<dbReference type="PROSITE" id="PS50879">
    <property type="entry name" value="RNASE_H_1"/>
    <property type="match status" value="1"/>
</dbReference>
<dbReference type="CDD" id="cd01650">
    <property type="entry name" value="RT_nLTR_like"/>
    <property type="match status" value="1"/>
</dbReference>
<dbReference type="GO" id="GO:0003964">
    <property type="term" value="F:RNA-directed DNA polymerase activity"/>
    <property type="evidence" value="ECO:0007669"/>
    <property type="project" value="UniProtKB-KW"/>
</dbReference>
<dbReference type="InterPro" id="IPR012337">
    <property type="entry name" value="RNaseH-like_sf"/>
</dbReference>
<dbReference type="Proteomes" id="UP000650533">
    <property type="component" value="Chromosome 12"/>
</dbReference>
<dbReference type="RefSeq" id="XP_043184923.1">
    <property type="nucleotide sequence ID" value="XM_043331413.1"/>
</dbReference>
<feature type="domain" description="RNase H type-1" evidence="2">
    <location>
        <begin position="975"/>
        <end position="1119"/>
    </location>
</feature>
<dbReference type="GeneID" id="67033876"/>
<dbReference type="SUPFAM" id="SSF53098">
    <property type="entry name" value="Ribonuclease H-like"/>
    <property type="match status" value="1"/>
</dbReference>
<evidence type="ECO:0000259" key="2">
    <source>
        <dbReference type="PROSITE" id="PS50879"/>
    </source>
</evidence>
<dbReference type="PANTHER" id="PTHR33481:SF1">
    <property type="entry name" value="ENDONUCLEASE_EXONUCLEASE_PHOSPHATASE DOMAIN-CONTAINING PROTEIN-RELATED"/>
    <property type="match status" value="1"/>
</dbReference>
<name>A0A8H8SZU6_9AGAM</name>
<evidence type="ECO:0000313" key="4">
    <source>
        <dbReference type="Proteomes" id="UP000650533"/>
    </source>
</evidence>
<dbReference type="InterPro" id="IPR005135">
    <property type="entry name" value="Endo/exonuclease/phosphatase"/>
</dbReference>
<dbReference type="GO" id="GO:0004523">
    <property type="term" value="F:RNA-DNA hybrid ribonuclease activity"/>
    <property type="evidence" value="ECO:0007669"/>
    <property type="project" value="InterPro"/>
</dbReference>
<keyword evidence="3" id="KW-0695">RNA-directed DNA polymerase</keyword>
<evidence type="ECO:0000313" key="3">
    <source>
        <dbReference type="EMBL" id="QRW24686.1"/>
    </source>
</evidence>
<proteinExistence type="predicted"/>
<dbReference type="Pfam" id="PF14529">
    <property type="entry name" value="Exo_endo_phos_2"/>
    <property type="match status" value="1"/>
</dbReference>
<dbReference type="InterPro" id="IPR036691">
    <property type="entry name" value="Endo/exonu/phosph_ase_sf"/>
</dbReference>
<dbReference type="EMBL" id="CP059669">
    <property type="protein sequence ID" value="QRW24686.1"/>
    <property type="molecule type" value="Genomic_DNA"/>
</dbReference>
<dbReference type="PROSITE" id="PS50878">
    <property type="entry name" value="RT_POL"/>
    <property type="match status" value="1"/>
</dbReference>
<evidence type="ECO:0000259" key="1">
    <source>
        <dbReference type="PROSITE" id="PS50878"/>
    </source>
</evidence>
<sequence>MHALLNEPLYEYFDIFILQDIWWGRIGSQKDTNPNKQNIYGTVASTNFLCIIPPGFNTVEGPGVAIYIRNNRNIHPQFSNISPIHKDILAVDLKLHDSPLTIINCYPHGKSLKDTVDAITNINIPMDRPCIMVGDFNLHHPEWALTGSKWEQHRPNAQERMFKAYAEYQDLHVLNHLSLPTHIVPRSPASNAIIDLTLLNSRAVDAWPNLNWEVEAQSSGKSLGSDHMAITWTIGPHDQAESVGVTEPSPRHLIDTSRQKKWTQEYMRQVQKNPPPTDPSVAEDADRMTSIILDAMSNATRLVMPSPPCQKRAGPVRSPWWTDECSEAVHNLKHNPDQKPKEQLRAALRGAIRRARKSRGDKILAEISTQRVFDVLKWYQGKRRSIIPPIRHPSLDITATHPHDKAKHLGLQFFPRVNSPHVTLEPLGLKSTPRRPHQPITSAEVRSALELTSNRSAPGAFGSNYRLLKWAFNASPDIFVNLFNLCLEIGYHPTALRNCIIAPIPKPNRADMSTPKNYRPIALLETLSKLLEKVVTARLLHEAGEHNLIPQAQFGGKDITSCTDAGLCMVHDIRTAWKNNKATSLLTLDVSGYFNNVDHSRLIYTLDRLGYSTNICNWLKSYLSNRTAQFRIDGVLCPHFQLPNVGIPQGSPLSPVLSSLYSIPLLLASTDPQAHSFAYIDDFTILAYSHSHQENINIISEVTKNINQVAIKLGLEFELPKSDLIHFICSPKTPHSNPSLTFSHSGTDTTISPKDVVRWLGFFLDRRLNFKEHIQTMAIKAKATLAGLRMLANSQNGLSVRHARILFKASVTPILTYGLPLWFHGRRQLSLLEPLRKVQNQGLRWILGAFQTTPSRCMEHLASIPPLHIACLRIIENLARKLKSIPALAEVARRLPPEWDSSTERQHNPKSPITFAASLSHPDIEFITPYLVHPSKPPVPWPGQLEIEHKSPAPSKKAAAKIIQNEIDEAESNHLGNTVHGFSDGHAGTLNGIPKVGLGYIVKYGRQTLARNSHSIGPRANIYDAEMLGIAMCLNSAARIAEQVQAKRIIIYCDNQAAVKAISSLHRHPAQYASRIFHQHAQQFLGKDPSRHITIKWLPGHSKIDGNELADEAAKGSEMLQPTPVFNRTITWARTRATKRATANWGKIWNEHTTARPDSGTYIPRPPALKLHPIFNRPTYPRNVQCRLVQFLTGHGFYGAYSARFHSHIDPQCPCGEPSQTPEHMLMFCPETEKYRHIITDVSPEHSWEEIFGTLPGLEAVSEFILKSGIGKCRDPPAAAQPL</sequence>
<dbReference type="SUPFAM" id="SSF56672">
    <property type="entry name" value="DNA/RNA polymerases"/>
    <property type="match status" value="1"/>
</dbReference>
<feature type="domain" description="Reverse transcriptase" evidence="1">
    <location>
        <begin position="485"/>
        <end position="764"/>
    </location>
</feature>
<dbReference type="CDD" id="cd09276">
    <property type="entry name" value="Rnase_HI_RT_non_LTR"/>
    <property type="match status" value="1"/>
</dbReference>
<dbReference type="Pfam" id="PF00078">
    <property type="entry name" value="RVT_1"/>
    <property type="match status" value="1"/>
</dbReference>
<gene>
    <name evidence="3" type="ORF">RhiXN_11598</name>
</gene>
<dbReference type="InterPro" id="IPR000477">
    <property type="entry name" value="RT_dom"/>
</dbReference>
<dbReference type="Pfam" id="PF00075">
    <property type="entry name" value="RNase_H"/>
    <property type="match status" value="1"/>
</dbReference>
<keyword evidence="3" id="KW-0808">Transferase</keyword>
<dbReference type="InterPro" id="IPR036397">
    <property type="entry name" value="RNaseH_sf"/>
</dbReference>
<dbReference type="Gene3D" id="3.60.10.10">
    <property type="entry name" value="Endonuclease/exonuclease/phosphatase"/>
    <property type="match status" value="1"/>
</dbReference>
<dbReference type="KEGG" id="rsx:RhiXN_11598"/>